<dbReference type="SUPFAM" id="SSF52799">
    <property type="entry name" value="(Phosphotyrosine protein) phosphatases II"/>
    <property type="match status" value="1"/>
</dbReference>
<evidence type="ECO:0000313" key="3">
    <source>
        <dbReference type="Proteomes" id="UP000626148"/>
    </source>
</evidence>
<dbReference type="CDD" id="cd14503">
    <property type="entry name" value="PTP-bact"/>
    <property type="match status" value="1"/>
</dbReference>
<dbReference type="AlphaFoldDB" id="A0A918NHY1"/>
<protein>
    <recommendedName>
        <fullName evidence="1">DSP-PTPase phosphatase fused to NAD+ Kinase domain-containing protein</fullName>
    </recommendedName>
</protein>
<dbReference type="InterPro" id="IPR029021">
    <property type="entry name" value="Prot-tyrosine_phosphatase-like"/>
</dbReference>
<reference evidence="2" key="1">
    <citation type="journal article" date="2014" name="Int. J. Syst. Evol. Microbiol.">
        <title>Complete genome sequence of Corynebacterium casei LMG S-19264T (=DSM 44701T), isolated from a smear-ripened cheese.</title>
        <authorList>
            <consortium name="US DOE Joint Genome Institute (JGI-PGF)"/>
            <person name="Walter F."/>
            <person name="Albersmeier A."/>
            <person name="Kalinowski J."/>
            <person name="Ruckert C."/>
        </authorList>
    </citation>
    <scope>NUCLEOTIDE SEQUENCE</scope>
    <source>
        <strain evidence="2">KCTC 22169</strain>
    </source>
</reference>
<dbReference type="InterPro" id="IPR055214">
    <property type="entry name" value="PTP-NADK"/>
</dbReference>
<proteinExistence type="predicted"/>
<dbReference type="EMBL" id="BMXR01000018">
    <property type="protein sequence ID" value="GGX74299.1"/>
    <property type="molecule type" value="Genomic_DNA"/>
</dbReference>
<evidence type="ECO:0000259" key="1">
    <source>
        <dbReference type="Pfam" id="PF22741"/>
    </source>
</evidence>
<accession>A0A918NHY1</accession>
<dbReference type="Proteomes" id="UP000626148">
    <property type="component" value="Unassembled WGS sequence"/>
</dbReference>
<reference evidence="2" key="2">
    <citation type="submission" date="2020-09" db="EMBL/GenBank/DDBJ databases">
        <authorList>
            <person name="Sun Q."/>
            <person name="Kim S."/>
        </authorList>
    </citation>
    <scope>NUCLEOTIDE SEQUENCE</scope>
    <source>
        <strain evidence="2">KCTC 22169</strain>
    </source>
</reference>
<keyword evidence="3" id="KW-1185">Reference proteome</keyword>
<sequence length="149" mass="17284">MEAIRNYVQLTENIATAGQPRADQFEVIADAGYQYIINLGMPNHPDAVQEEDKLISELGLGYIHIPVKFDSPTKEQVRTFCKVLSALKDQRVFIHCIMNFRVSAFMYHYLSKIERKSEVKSRSIMFDHWDLEPAWKNLMSWSSRELGLS</sequence>
<evidence type="ECO:0000313" key="2">
    <source>
        <dbReference type="EMBL" id="GGX74299.1"/>
    </source>
</evidence>
<dbReference type="Gene3D" id="3.90.190.10">
    <property type="entry name" value="Protein tyrosine phosphatase superfamily"/>
    <property type="match status" value="1"/>
</dbReference>
<dbReference type="Pfam" id="PF22741">
    <property type="entry name" value="PTP-NADK"/>
    <property type="match status" value="1"/>
</dbReference>
<feature type="domain" description="DSP-PTPase phosphatase fused to NAD+ Kinase" evidence="1">
    <location>
        <begin position="16"/>
        <end position="121"/>
    </location>
</feature>
<organism evidence="2 3">
    <name type="scientific">Saccharospirillum salsuginis</name>
    <dbReference type="NCBI Taxonomy" id="418750"/>
    <lineage>
        <taxon>Bacteria</taxon>
        <taxon>Pseudomonadati</taxon>
        <taxon>Pseudomonadota</taxon>
        <taxon>Gammaproteobacteria</taxon>
        <taxon>Oceanospirillales</taxon>
        <taxon>Saccharospirillaceae</taxon>
        <taxon>Saccharospirillum</taxon>
    </lineage>
</organism>
<name>A0A918NHY1_9GAMM</name>
<dbReference type="RefSeq" id="WP_189613458.1">
    <property type="nucleotide sequence ID" value="NZ_BMXR01000018.1"/>
</dbReference>
<gene>
    <name evidence="2" type="ORF">GCM10007392_47090</name>
</gene>
<comment type="caution">
    <text evidence="2">The sequence shown here is derived from an EMBL/GenBank/DDBJ whole genome shotgun (WGS) entry which is preliminary data.</text>
</comment>